<accession>R7VBN2</accession>
<evidence type="ECO:0000256" key="3">
    <source>
        <dbReference type="ARBA" id="ARBA00022989"/>
    </source>
</evidence>
<keyword evidence="2 5" id="KW-0812">Transmembrane</keyword>
<feature type="domain" description="Sugar phosphate transporter" evidence="6">
    <location>
        <begin position="19"/>
        <end position="293"/>
    </location>
</feature>
<dbReference type="AlphaFoldDB" id="R7VBN2"/>
<evidence type="ECO:0000256" key="1">
    <source>
        <dbReference type="ARBA" id="ARBA00004141"/>
    </source>
</evidence>
<feature type="transmembrane region" description="Helical" evidence="5">
    <location>
        <begin position="38"/>
        <end position="58"/>
    </location>
</feature>
<evidence type="ECO:0000259" key="6">
    <source>
        <dbReference type="Pfam" id="PF03151"/>
    </source>
</evidence>
<comment type="subcellular location">
    <subcellularLocation>
        <location evidence="1">Membrane</location>
        <topology evidence="1">Multi-pass membrane protein</topology>
    </subcellularLocation>
</comment>
<organism evidence="7">
    <name type="scientific">Capitella teleta</name>
    <name type="common">Polychaete worm</name>
    <dbReference type="NCBI Taxonomy" id="283909"/>
    <lineage>
        <taxon>Eukaryota</taxon>
        <taxon>Metazoa</taxon>
        <taxon>Spiralia</taxon>
        <taxon>Lophotrochozoa</taxon>
        <taxon>Annelida</taxon>
        <taxon>Polychaeta</taxon>
        <taxon>Sedentaria</taxon>
        <taxon>Scolecida</taxon>
        <taxon>Capitellidae</taxon>
        <taxon>Capitella</taxon>
    </lineage>
</organism>
<feature type="transmembrane region" description="Helical" evidence="5">
    <location>
        <begin position="254"/>
        <end position="271"/>
    </location>
</feature>
<dbReference type="OrthoDB" id="5547497at2759"/>
<dbReference type="STRING" id="283909.R7VBN2"/>
<dbReference type="EnsemblMetazoa" id="CapteT2643">
    <property type="protein sequence ID" value="CapteP2643"/>
    <property type="gene ID" value="CapteG2643"/>
</dbReference>
<feature type="transmembrane region" description="Helical" evidence="5">
    <location>
        <begin position="220"/>
        <end position="242"/>
    </location>
</feature>
<dbReference type="Proteomes" id="UP000014760">
    <property type="component" value="Unassembled WGS sequence"/>
</dbReference>
<evidence type="ECO:0000256" key="2">
    <source>
        <dbReference type="ARBA" id="ARBA00022692"/>
    </source>
</evidence>
<dbReference type="EMBL" id="KB293438">
    <property type="protein sequence ID" value="ELU15977.1"/>
    <property type="molecule type" value="Genomic_DNA"/>
</dbReference>
<dbReference type="InterPro" id="IPR004853">
    <property type="entry name" value="Sugar_P_trans_dom"/>
</dbReference>
<dbReference type="GO" id="GO:0016020">
    <property type="term" value="C:membrane"/>
    <property type="evidence" value="ECO:0007669"/>
    <property type="project" value="UniProtKB-SubCell"/>
</dbReference>
<reference evidence="8" key="3">
    <citation type="submission" date="2015-06" db="UniProtKB">
        <authorList>
            <consortium name="EnsemblMetazoa"/>
        </authorList>
    </citation>
    <scope>IDENTIFICATION</scope>
</reference>
<gene>
    <name evidence="7" type="ORF">CAPTEDRAFT_2643</name>
</gene>
<protein>
    <recommendedName>
        <fullName evidence="6">Sugar phosphate transporter domain-containing protein</fullName>
    </recommendedName>
</protein>
<name>R7VBN2_CAPTE</name>
<dbReference type="InterPro" id="IPR050186">
    <property type="entry name" value="TPT_transporter"/>
</dbReference>
<feature type="transmembrane region" description="Helical" evidence="5">
    <location>
        <begin position="182"/>
        <end position="200"/>
    </location>
</feature>
<keyword evidence="9" id="KW-1185">Reference proteome</keyword>
<evidence type="ECO:0000256" key="5">
    <source>
        <dbReference type="SAM" id="Phobius"/>
    </source>
</evidence>
<dbReference type="EMBL" id="AMQN01004395">
    <property type="status" value="NOT_ANNOTATED_CDS"/>
    <property type="molecule type" value="Genomic_DNA"/>
</dbReference>
<feature type="transmembrane region" description="Helical" evidence="5">
    <location>
        <begin position="126"/>
        <end position="144"/>
    </location>
</feature>
<feature type="transmembrane region" description="Helical" evidence="5">
    <location>
        <begin position="70"/>
        <end position="92"/>
    </location>
</feature>
<feature type="transmembrane region" description="Helical" evidence="5">
    <location>
        <begin position="150"/>
        <end position="170"/>
    </location>
</feature>
<dbReference type="Pfam" id="PF03151">
    <property type="entry name" value="TPT"/>
    <property type="match status" value="1"/>
</dbReference>
<evidence type="ECO:0000256" key="4">
    <source>
        <dbReference type="ARBA" id="ARBA00023136"/>
    </source>
</evidence>
<dbReference type="OMA" id="NSLYTIW"/>
<evidence type="ECO:0000313" key="7">
    <source>
        <dbReference type="EMBL" id="ELU15977.1"/>
    </source>
</evidence>
<dbReference type="InterPro" id="IPR037185">
    <property type="entry name" value="EmrE-like"/>
</dbReference>
<dbReference type="SUPFAM" id="SSF103481">
    <property type="entry name" value="Multidrug resistance efflux transporter EmrE"/>
    <property type="match status" value="1"/>
</dbReference>
<sequence>MTSSTKSTGFVCLCLLLNICFSILIVLLNKWIYTHYGFPNLALTCLHFIFTSFGLMLCQRCGLFQVKYLPLTDMVPLALSFCGFVVFTNLSLQTNTVGTYQLAKTMTTPCIIFIQSHVYGRNFSTLVKLTLIPITLGVFLNSLYDIQFNIVGTTFACLGVLVTSLYQVWVAEKQREHQVNSMQLLFYQAPLSATLLMLLVPFFEPVFGERGILAPWSLEALIMVTLSSIVAFSVNLSIFWIIGNTSPLTFSYNMVGHSKFCLTLLGGVVIFNDTLTWEQIAGICLAFSGVIGYTHFKFKEQRESHLPLNHMPKKT</sequence>
<keyword evidence="4 5" id="KW-0472">Membrane</keyword>
<evidence type="ECO:0000313" key="8">
    <source>
        <dbReference type="EnsemblMetazoa" id="CapteP2643"/>
    </source>
</evidence>
<dbReference type="HOGENOM" id="CLU_048347_3_2_1"/>
<keyword evidence="3 5" id="KW-1133">Transmembrane helix</keyword>
<proteinExistence type="predicted"/>
<dbReference type="Gene3D" id="1.10.3730.20">
    <property type="match status" value="1"/>
</dbReference>
<evidence type="ECO:0000313" key="9">
    <source>
        <dbReference type="Proteomes" id="UP000014760"/>
    </source>
</evidence>
<dbReference type="PANTHER" id="PTHR11132">
    <property type="entry name" value="SOLUTE CARRIER FAMILY 35"/>
    <property type="match status" value="1"/>
</dbReference>
<reference evidence="7 9" key="2">
    <citation type="journal article" date="2013" name="Nature">
        <title>Insights into bilaterian evolution from three spiralian genomes.</title>
        <authorList>
            <person name="Simakov O."/>
            <person name="Marletaz F."/>
            <person name="Cho S.J."/>
            <person name="Edsinger-Gonzales E."/>
            <person name="Havlak P."/>
            <person name="Hellsten U."/>
            <person name="Kuo D.H."/>
            <person name="Larsson T."/>
            <person name="Lv J."/>
            <person name="Arendt D."/>
            <person name="Savage R."/>
            <person name="Osoegawa K."/>
            <person name="de Jong P."/>
            <person name="Grimwood J."/>
            <person name="Chapman J.A."/>
            <person name="Shapiro H."/>
            <person name="Aerts A."/>
            <person name="Otillar R.P."/>
            <person name="Terry A.Y."/>
            <person name="Boore J.L."/>
            <person name="Grigoriev I.V."/>
            <person name="Lindberg D.R."/>
            <person name="Seaver E.C."/>
            <person name="Weisblat D.A."/>
            <person name="Putnam N.H."/>
            <person name="Rokhsar D.S."/>
        </authorList>
    </citation>
    <scope>NUCLEOTIDE SEQUENCE</scope>
    <source>
        <strain evidence="7 9">I ESC-2004</strain>
    </source>
</reference>
<feature type="transmembrane region" description="Helical" evidence="5">
    <location>
        <begin position="12"/>
        <end position="32"/>
    </location>
</feature>
<reference evidence="9" key="1">
    <citation type="submission" date="2012-12" db="EMBL/GenBank/DDBJ databases">
        <authorList>
            <person name="Hellsten U."/>
            <person name="Grimwood J."/>
            <person name="Chapman J.A."/>
            <person name="Shapiro H."/>
            <person name="Aerts A."/>
            <person name="Otillar R.P."/>
            <person name="Terry A.Y."/>
            <person name="Boore J.L."/>
            <person name="Simakov O."/>
            <person name="Marletaz F."/>
            <person name="Cho S.-J."/>
            <person name="Edsinger-Gonzales E."/>
            <person name="Havlak P."/>
            <person name="Kuo D.-H."/>
            <person name="Larsson T."/>
            <person name="Lv J."/>
            <person name="Arendt D."/>
            <person name="Savage R."/>
            <person name="Osoegawa K."/>
            <person name="de Jong P."/>
            <person name="Lindberg D.R."/>
            <person name="Seaver E.C."/>
            <person name="Weisblat D.A."/>
            <person name="Putnam N.H."/>
            <person name="Grigoriev I.V."/>
            <person name="Rokhsar D.S."/>
        </authorList>
    </citation>
    <scope>NUCLEOTIDE SEQUENCE</scope>
    <source>
        <strain evidence="9">I ESC-2004</strain>
    </source>
</reference>
<feature type="transmembrane region" description="Helical" evidence="5">
    <location>
        <begin position="277"/>
        <end position="296"/>
    </location>
</feature>